<dbReference type="GO" id="GO:0005524">
    <property type="term" value="F:ATP binding"/>
    <property type="evidence" value="ECO:0007669"/>
    <property type="project" value="InterPro"/>
</dbReference>
<accession>A0A9W6WWC7</accession>
<organism evidence="3 4">
    <name type="scientific">Phytophthora lilii</name>
    <dbReference type="NCBI Taxonomy" id="2077276"/>
    <lineage>
        <taxon>Eukaryota</taxon>
        <taxon>Sar</taxon>
        <taxon>Stramenopiles</taxon>
        <taxon>Oomycota</taxon>
        <taxon>Peronosporomycetes</taxon>
        <taxon>Peronosporales</taxon>
        <taxon>Peronosporaceae</taxon>
        <taxon>Phytophthora</taxon>
    </lineage>
</organism>
<dbReference type="Pfam" id="PF13513">
    <property type="entry name" value="HEAT_EZ"/>
    <property type="match status" value="1"/>
</dbReference>
<dbReference type="Gene3D" id="1.25.10.10">
    <property type="entry name" value="Leucine-rich Repeat Variant"/>
    <property type="match status" value="5"/>
</dbReference>
<dbReference type="SUPFAM" id="SSF48371">
    <property type="entry name" value="ARM repeat"/>
    <property type="match status" value="3"/>
</dbReference>
<comment type="caution">
    <text evidence="3">The sequence shown here is derived from an EMBL/GenBank/DDBJ whole genome shotgun (WGS) entry which is preliminary data.</text>
</comment>
<dbReference type="OrthoDB" id="7537227at2759"/>
<feature type="domain" description="Protein kinase" evidence="2">
    <location>
        <begin position="190"/>
        <end position="450"/>
    </location>
</feature>
<protein>
    <submittedName>
        <fullName evidence="3">Unnamed protein product</fullName>
    </submittedName>
</protein>
<dbReference type="Pfam" id="PF07714">
    <property type="entry name" value="PK_Tyr_Ser-Thr"/>
    <property type="match status" value="1"/>
</dbReference>
<dbReference type="Proteomes" id="UP001165083">
    <property type="component" value="Unassembled WGS sequence"/>
</dbReference>
<dbReference type="InterPro" id="IPR000225">
    <property type="entry name" value="Armadillo"/>
</dbReference>
<dbReference type="Gene3D" id="1.10.510.10">
    <property type="entry name" value="Transferase(Phosphotransferase) domain 1"/>
    <property type="match status" value="1"/>
</dbReference>
<evidence type="ECO:0000313" key="3">
    <source>
        <dbReference type="EMBL" id="GMF18843.1"/>
    </source>
</evidence>
<dbReference type="PANTHER" id="PTHR23315">
    <property type="entry name" value="U BOX DOMAIN-CONTAINING"/>
    <property type="match status" value="1"/>
</dbReference>
<dbReference type="InterPro" id="IPR000719">
    <property type="entry name" value="Prot_kinase_dom"/>
</dbReference>
<dbReference type="PANTHER" id="PTHR23315:SF7">
    <property type="entry name" value="U-BOX DOMAIN-CONTAINING PROTEIN 4"/>
    <property type="match status" value="1"/>
</dbReference>
<evidence type="ECO:0000256" key="1">
    <source>
        <dbReference type="PROSITE-ProRule" id="PRU00259"/>
    </source>
</evidence>
<dbReference type="PROSITE" id="PS50011">
    <property type="entry name" value="PROTEIN_KINASE_DOM"/>
    <property type="match status" value="1"/>
</dbReference>
<dbReference type="GO" id="GO:0004672">
    <property type="term" value="F:protein kinase activity"/>
    <property type="evidence" value="ECO:0007669"/>
    <property type="project" value="InterPro"/>
</dbReference>
<reference evidence="3" key="1">
    <citation type="submission" date="2023-04" db="EMBL/GenBank/DDBJ databases">
        <title>Phytophthora lilii NBRC 32176.</title>
        <authorList>
            <person name="Ichikawa N."/>
            <person name="Sato H."/>
            <person name="Tonouchi N."/>
        </authorList>
    </citation>
    <scope>NUCLEOTIDE SEQUENCE</scope>
    <source>
        <strain evidence="3">NBRC 32176</strain>
    </source>
</reference>
<sequence>MIVSPSLVVPGVGPVEDTLLMIAHLCSGMKEARQTCMRLHTRLRVVFEEFKKKIGDHPINMLALGEKLVWCNTMMDELYQLDEEVSALYESLGINRATNWGDEWIEDLNFQCRALTTIVTDSELVIQALQGPRARAEAVLMLKHEVELRGERHDDNMLGLIKAMLTSIILASNTADERLPLWYIPLDEVEYESKPFGSGSVSTMHRGAWNDNAQIAVKIFKIDDEVVDDRTKPQLESELSALFALKHENIVSILGASHVSLPLCVVYKFEMNRSLGSFFARSEANKGQKWKLLYQTALGLAYIHKNNIVHGNLKLNNILVDNNGNARLADFGLTTMRTCSMLSYKQNETHRLGSGNLRWCAPDCLTQRPTIASDVYSFAMCMIEATISEPPFAFLSDDDVRDNVRKGVIPAKPDEMTEDMWELVISMTKFDPTKRRLQCSSGDENGNMAIVINEVTSNATIEPKHISALINRLGSATVQEQEKILQRLVDECIKDDQRAELYLSNGIAVLVKLVKSGGTIFSRLCALLCLDWVSHLDSKMSNHGFELLRTGILERALHEVASAKSLLKDLDTAKSVIYCAGISTVTKGEKLCDSELVSLLVGILRNGTGKMKLWSSVAVGKLANNDTNRILMANEGVIAPLLVLLQSETETQKVWATYALAKLCRDNETNSIAIANCGAIPLLMHFLEKGSDRQREFAALACGHLAFVNETSSEMIAHAGGILPLIDLLRGNKKQEERAGFALGGLMARSVENCTTISFHGGVNLLVALLLTGTDEQKESAAFALGTFVARGDVKNSAPDIEEAISYLVSLFDVGNDMQKELAALTLGTFSAGVSASFLHVALERAIVPLVKLLRSGEDGPREQAAFALGHLAGMNDTSRETIAHEGAIPVLISVLRDGSDLQKEHAVLGLGNLAMSSLVNGVEIVRRGAIPLLIALLRDRAKKHNVYAAIAIGNLAVSSNSNSVAIANEGAIPLLMALLQSEDDNLKEAGAFALARLAINEANGMFMVHDGAIPCLVQLMQCGNDRQKEQAAFALSELADKNYQNCELIAREGGIPPLVGLLGTGTDKQKEYAAMALSFICGEEDLDDHRVAISRAGAIYPLVSLVSNGSDPQKRWAALALGSLAIKDEANCSVIGREGAIPPLASLLRSALDRHKENAAFALGRLAAYSNDASLVSELESTVAPLVALSESGTDAQKEEAAFALGHIALKSDSSSETIVRCGGIPVLTSLLRSGTDKQKAYATMALVNLAANDRKILADVVREGIIGLLVQLERTGQLEIDELWQSYPVRCVFHGSPTGGICSRQKYF</sequence>
<dbReference type="EMBL" id="BSXW01000328">
    <property type="protein sequence ID" value="GMF18843.1"/>
    <property type="molecule type" value="Genomic_DNA"/>
</dbReference>
<proteinExistence type="predicted"/>
<dbReference type="Gene3D" id="3.30.200.20">
    <property type="entry name" value="Phosphorylase Kinase, domain 1"/>
    <property type="match status" value="1"/>
</dbReference>
<keyword evidence="4" id="KW-1185">Reference proteome</keyword>
<dbReference type="InterPro" id="IPR016024">
    <property type="entry name" value="ARM-type_fold"/>
</dbReference>
<dbReference type="PROSITE" id="PS50176">
    <property type="entry name" value="ARM_REPEAT"/>
    <property type="match status" value="1"/>
</dbReference>
<evidence type="ECO:0000313" key="4">
    <source>
        <dbReference type="Proteomes" id="UP001165083"/>
    </source>
</evidence>
<dbReference type="SMART" id="SM00185">
    <property type="entry name" value="ARM"/>
    <property type="match status" value="12"/>
</dbReference>
<dbReference type="InterPro" id="IPR001245">
    <property type="entry name" value="Ser-Thr/Tyr_kinase_cat_dom"/>
</dbReference>
<dbReference type="InterPro" id="IPR011989">
    <property type="entry name" value="ARM-like"/>
</dbReference>
<dbReference type="SUPFAM" id="SSF56112">
    <property type="entry name" value="Protein kinase-like (PK-like)"/>
    <property type="match status" value="1"/>
</dbReference>
<feature type="repeat" description="ARM" evidence="1">
    <location>
        <begin position="971"/>
        <end position="1013"/>
    </location>
</feature>
<name>A0A9W6WWC7_9STRA</name>
<dbReference type="InterPro" id="IPR011009">
    <property type="entry name" value="Kinase-like_dom_sf"/>
</dbReference>
<evidence type="ECO:0000259" key="2">
    <source>
        <dbReference type="PROSITE" id="PS50011"/>
    </source>
</evidence>
<gene>
    <name evidence="3" type="ORF">Plil01_000711400</name>
</gene>